<dbReference type="PROSITE" id="PS51257">
    <property type="entry name" value="PROKAR_LIPOPROTEIN"/>
    <property type="match status" value="1"/>
</dbReference>
<accession>A0A517XVG0</accession>
<sequence>MTRALPLLCALAGVGCDDSDARRQRTELDGLVKQRQYLTLHQSNLRMAADAEIAGRPLDQLPPDSAARLTVFQVQYIEAERQLKKVDADIELVQQPQQLY</sequence>
<organism evidence="1 2">
    <name type="scientific">Urbifossiella limnaea</name>
    <dbReference type="NCBI Taxonomy" id="2528023"/>
    <lineage>
        <taxon>Bacteria</taxon>
        <taxon>Pseudomonadati</taxon>
        <taxon>Planctomycetota</taxon>
        <taxon>Planctomycetia</taxon>
        <taxon>Gemmatales</taxon>
        <taxon>Gemmataceae</taxon>
        <taxon>Urbifossiella</taxon>
    </lineage>
</organism>
<name>A0A517XVG0_9BACT</name>
<evidence type="ECO:0000313" key="1">
    <source>
        <dbReference type="EMBL" id="QDU21486.1"/>
    </source>
</evidence>
<dbReference type="EMBL" id="CP036273">
    <property type="protein sequence ID" value="QDU21486.1"/>
    <property type="molecule type" value="Genomic_DNA"/>
</dbReference>
<keyword evidence="2" id="KW-1185">Reference proteome</keyword>
<evidence type="ECO:0000313" key="2">
    <source>
        <dbReference type="Proteomes" id="UP000319576"/>
    </source>
</evidence>
<protein>
    <submittedName>
        <fullName evidence="1">Uncharacterized protein</fullName>
    </submittedName>
</protein>
<gene>
    <name evidence="1" type="ORF">ETAA1_34530</name>
</gene>
<dbReference type="AlphaFoldDB" id="A0A517XVG0"/>
<reference evidence="1 2" key="1">
    <citation type="submission" date="2019-02" db="EMBL/GenBank/DDBJ databases">
        <title>Deep-cultivation of Planctomycetes and their phenomic and genomic characterization uncovers novel biology.</title>
        <authorList>
            <person name="Wiegand S."/>
            <person name="Jogler M."/>
            <person name="Boedeker C."/>
            <person name="Pinto D."/>
            <person name="Vollmers J."/>
            <person name="Rivas-Marin E."/>
            <person name="Kohn T."/>
            <person name="Peeters S.H."/>
            <person name="Heuer A."/>
            <person name="Rast P."/>
            <person name="Oberbeckmann S."/>
            <person name="Bunk B."/>
            <person name="Jeske O."/>
            <person name="Meyerdierks A."/>
            <person name="Storesund J.E."/>
            <person name="Kallscheuer N."/>
            <person name="Luecker S."/>
            <person name="Lage O.M."/>
            <person name="Pohl T."/>
            <person name="Merkel B.J."/>
            <person name="Hornburger P."/>
            <person name="Mueller R.-W."/>
            <person name="Bruemmer F."/>
            <person name="Labrenz M."/>
            <person name="Spormann A.M."/>
            <person name="Op den Camp H."/>
            <person name="Overmann J."/>
            <person name="Amann R."/>
            <person name="Jetten M.S.M."/>
            <person name="Mascher T."/>
            <person name="Medema M.H."/>
            <person name="Devos D.P."/>
            <person name="Kaster A.-K."/>
            <person name="Ovreas L."/>
            <person name="Rohde M."/>
            <person name="Galperin M.Y."/>
            <person name="Jogler C."/>
        </authorList>
    </citation>
    <scope>NUCLEOTIDE SEQUENCE [LARGE SCALE GENOMIC DNA]</scope>
    <source>
        <strain evidence="1 2">ETA_A1</strain>
    </source>
</reference>
<dbReference type="Proteomes" id="UP000319576">
    <property type="component" value="Chromosome"/>
</dbReference>
<dbReference type="KEGG" id="uli:ETAA1_34530"/>
<dbReference type="RefSeq" id="WP_145240479.1">
    <property type="nucleotide sequence ID" value="NZ_CP036273.1"/>
</dbReference>
<proteinExistence type="predicted"/>